<dbReference type="PROSITE" id="PS51419">
    <property type="entry name" value="RAB"/>
    <property type="match status" value="1"/>
</dbReference>
<feature type="region of interest" description="Disordered" evidence="7">
    <location>
        <begin position="180"/>
        <end position="207"/>
    </location>
</feature>
<evidence type="ECO:0000256" key="5">
    <source>
        <dbReference type="ARBA" id="ARBA00023288"/>
    </source>
</evidence>
<comment type="subcellular location">
    <subcellularLocation>
        <location evidence="1">Membrane</location>
        <topology evidence="1">Lipid-anchor</topology>
    </subcellularLocation>
</comment>
<dbReference type="GO" id="GO:0005525">
    <property type="term" value="F:GTP binding"/>
    <property type="evidence" value="ECO:0007669"/>
    <property type="project" value="UniProtKB-KW"/>
</dbReference>
<comment type="similarity">
    <text evidence="2">Belongs to the small GTPase superfamily. Rab family.</text>
</comment>
<keyword evidence="3" id="KW-0547">Nucleotide-binding</keyword>
<dbReference type="GO" id="GO:0016020">
    <property type="term" value="C:membrane"/>
    <property type="evidence" value="ECO:0007669"/>
    <property type="project" value="UniProtKB-SubCell"/>
</dbReference>
<evidence type="ECO:0000256" key="1">
    <source>
        <dbReference type="ARBA" id="ARBA00004635"/>
    </source>
</evidence>
<dbReference type="OrthoDB" id="8821495at2759"/>
<evidence type="ECO:0000256" key="2">
    <source>
        <dbReference type="ARBA" id="ARBA00006270"/>
    </source>
</evidence>
<dbReference type="InParanoid" id="E4X5L2"/>
<dbReference type="InterPro" id="IPR027417">
    <property type="entry name" value="P-loop_NTPase"/>
</dbReference>
<dbReference type="PROSITE" id="PS51420">
    <property type="entry name" value="RHO"/>
    <property type="match status" value="1"/>
</dbReference>
<evidence type="ECO:0000256" key="4">
    <source>
        <dbReference type="ARBA" id="ARBA00023134"/>
    </source>
</evidence>
<dbReference type="PROSITE" id="PS51421">
    <property type="entry name" value="RAS"/>
    <property type="match status" value="1"/>
</dbReference>
<evidence type="ECO:0000256" key="6">
    <source>
        <dbReference type="ARBA" id="ARBA00023289"/>
    </source>
</evidence>
<proteinExistence type="inferred from homology"/>
<reference evidence="8" key="1">
    <citation type="journal article" date="2010" name="Science">
        <title>Plasticity of animal genome architecture unmasked by rapid evolution of a pelagic tunicate.</title>
        <authorList>
            <person name="Denoeud F."/>
            <person name="Henriet S."/>
            <person name="Mungpakdee S."/>
            <person name="Aury J.M."/>
            <person name="Da Silva C."/>
            <person name="Brinkmann H."/>
            <person name="Mikhaleva J."/>
            <person name="Olsen L.C."/>
            <person name="Jubin C."/>
            <person name="Canestro C."/>
            <person name="Bouquet J.M."/>
            <person name="Danks G."/>
            <person name="Poulain J."/>
            <person name="Campsteijn C."/>
            <person name="Adamski M."/>
            <person name="Cross I."/>
            <person name="Yadetie F."/>
            <person name="Muffato M."/>
            <person name="Louis A."/>
            <person name="Butcher S."/>
            <person name="Tsagkogeorga G."/>
            <person name="Konrad A."/>
            <person name="Singh S."/>
            <person name="Jensen M.F."/>
            <person name="Cong E.H."/>
            <person name="Eikeseth-Otteraa H."/>
            <person name="Noel B."/>
            <person name="Anthouard V."/>
            <person name="Porcel B.M."/>
            <person name="Kachouri-Lafond R."/>
            <person name="Nishino A."/>
            <person name="Ugolini M."/>
            <person name="Chourrout P."/>
            <person name="Nishida H."/>
            <person name="Aasland R."/>
            <person name="Huzurbazar S."/>
            <person name="Westhof E."/>
            <person name="Delsuc F."/>
            <person name="Lehrach H."/>
            <person name="Reinhardt R."/>
            <person name="Weissenbach J."/>
            <person name="Roy S.W."/>
            <person name="Artiguenave F."/>
            <person name="Postlethwait J.H."/>
            <person name="Manak J.R."/>
            <person name="Thompson E.M."/>
            <person name="Jaillon O."/>
            <person name="Du Pasquier L."/>
            <person name="Boudinot P."/>
            <person name="Liberles D.A."/>
            <person name="Volff J.N."/>
            <person name="Philippe H."/>
            <person name="Lenhard B."/>
            <person name="Roest Crollius H."/>
            <person name="Wincker P."/>
            <person name="Chourrout D."/>
        </authorList>
    </citation>
    <scope>NUCLEOTIDE SEQUENCE [LARGE SCALE GENOMIC DNA]</scope>
</reference>
<dbReference type="SMART" id="SM00176">
    <property type="entry name" value="RAN"/>
    <property type="match status" value="1"/>
</dbReference>
<dbReference type="SMART" id="SM00175">
    <property type="entry name" value="RAB"/>
    <property type="match status" value="1"/>
</dbReference>
<dbReference type="AlphaFoldDB" id="E4X5L2"/>
<accession>E4X5L2</accession>
<keyword evidence="6" id="KW-0636">Prenylation</keyword>
<dbReference type="InterPro" id="IPR001806">
    <property type="entry name" value="Small_GTPase"/>
</dbReference>
<keyword evidence="5" id="KW-0449">Lipoprotein</keyword>
<evidence type="ECO:0000256" key="3">
    <source>
        <dbReference type="ARBA" id="ARBA00022741"/>
    </source>
</evidence>
<dbReference type="GO" id="GO:0003924">
    <property type="term" value="F:GTPase activity"/>
    <property type="evidence" value="ECO:0007669"/>
    <property type="project" value="InterPro"/>
</dbReference>
<dbReference type="PANTHER" id="PTHR47980">
    <property type="entry name" value="LD44762P"/>
    <property type="match status" value="1"/>
</dbReference>
<keyword evidence="4" id="KW-0342">GTP-binding</keyword>
<dbReference type="EMBL" id="FN653025">
    <property type="protein sequence ID" value="CBY18581.1"/>
    <property type="molecule type" value="Genomic_DNA"/>
</dbReference>
<dbReference type="CDD" id="cd00154">
    <property type="entry name" value="Rab"/>
    <property type="match status" value="1"/>
</dbReference>
<organism evidence="8">
    <name type="scientific">Oikopleura dioica</name>
    <name type="common">Tunicate</name>
    <dbReference type="NCBI Taxonomy" id="34765"/>
    <lineage>
        <taxon>Eukaryota</taxon>
        <taxon>Metazoa</taxon>
        <taxon>Chordata</taxon>
        <taxon>Tunicata</taxon>
        <taxon>Appendicularia</taxon>
        <taxon>Copelata</taxon>
        <taxon>Oikopleuridae</taxon>
        <taxon>Oikopleura</taxon>
    </lineage>
</organism>
<name>E4X5L2_OIKDI</name>
<dbReference type="FunFam" id="3.40.50.300:FF:001129">
    <property type="entry name" value="ras-related protein Rab-44 isoform X2"/>
    <property type="match status" value="1"/>
</dbReference>
<gene>
    <name evidence="8" type="ORF">GSOID_T00002449001</name>
</gene>
<evidence type="ECO:0000256" key="7">
    <source>
        <dbReference type="SAM" id="MobiDB-lite"/>
    </source>
</evidence>
<keyword evidence="9" id="KW-1185">Reference proteome</keyword>
<dbReference type="SMART" id="SM00174">
    <property type="entry name" value="RHO"/>
    <property type="match status" value="1"/>
</dbReference>
<dbReference type="Gene3D" id="3.40.50.300">
    <property type="entry name" value="P-loop containing nucleotide triphosphate hydrolases"/>
    <property type="match status" value="1"/>
</dbReference>
<dbReference type="PRINTS" id="PR00449">
    <property type="entry name" value="RASTRNSFRMNG"/>
</dbReference>
<dbReference type="Proteomes" id="UP000001307">
    <property type="component" value="Unassembled WGS sequence"/>
</dbReference>
<protein>
    <submittedName>
        <fullName evidence="8">Uncharacterized protein</fullName>
    </submittedName>
</protein>
<dbReference type="InterPro" id="IPR005225">
    <property type="entry name" value="Small_GTP-bd"/>
</dbReference>
<evidence type="ECO:0000313" key="9">
    <source>
        <dbReference type="Proteomes" id="UP000001307"/>
    </source>
</evidence>
<sequence>MFLLAQLQLIIIGDSGVGKTSFMDRFVDSSQADFRQSFNPTVGIDFKVKNILVDDKRVKLQIWDTAGQEKFNSITTAYYRSARGAIIMYDVTRPQTFKSIEKWYQLMSDHGRGDVEVALVGNKCDLNSDKKVDSKQGENTATELGCHFYESSAKDNLNIENVFMGLVRNILVNMPLERPPDAAGDRGSTATLNLESKPLPAGGSCPC</sequence>
<dbReference type="SMART" id="SM00173">
    <property type="entry name" value="RAS"/>
    <property type="match status" value="1"/>
</dbReference>
<dbReference type="SUPFAM" id="SSF52540">
    <property type="entry name" value="P-loop containing nucleoside triphosphate hydrolases"/>
    <property type="match status" value="1"/>
</dbReference>
<dbReference type="InterPro" id="IPR050305">
    <property type="entry name" value="Small_GTPase_Rab"/>
</dbReference>
<dbReference type="NCBIfam" id="TIGR00231">
    <property type="entry name" value="small_GTP"/>
    <property type="match status" value="1"/>
</dbReference>
<evidence type="ECO:0000313" key="8">
    <source>
        <dbReference type="EMBL" id="CBY18581.1"/>
    </source>
</evidence>
<dbReference type="Pfam" id="PF00071">
    <property type="entry name" value="Ras"/>
    <property type="match status" value="1"/>
</dbReference>